<dbReference type="Proteomes" id="UP000789524">
    <property type="component" value="Unassembled WGS sequence"/>
</dbReference>
<dbReference type="InterPro" id="IPR054708">
    <property type="entry name" value="MTPAP-like_central"/>
</dbReference>
<comment type="cofactor">
    <cofactor evidence="2">
        <name>Mg(2+)</name>
        <dbReference type="ChEBI" id="CHEBI:18420"/>
    </cofactor>
</comment>
<accession>A0A8J2R7P6</accession>
<feature type="domain" description="PAP-associated" evidence="7">
    <location>
        <begin position="416"/>
        <end position="449"/>
    </location>
</feature>
<dbReference type="GO" id="GO:0031123">
    <property type="term" value="P:RNA 3'-end processing"/>
    <property type="evidence" value="ECO:0007669"/>
    <property type="project" value="TreeGrafter"/>
</dbReference>
<dbReference type="CDD" id="cd05402">
    <property type="entry name" value="NT_PAP_TUTase"/>
    <property type="match status" value="1"/>
</dbReference>
<evidence type="ECO:0000259" key="9">
    <source>
        <dbReference type="Pfam" id="PF22600"/>
    </source>
</evidence>
<protein>
    <submittedName>
        <fullName evidence="10">(African queen) hypothetical protein</fullName>
    </submittedName>
</protein>
<dbReference type="PANTHER" id="PTHR12271">
    <property type="entry name" value="POLY A POLYMERASE CID PAP -RELATED"/>
    <property type="match status" value="1"/>
</dbReference>
<evidence type="ECO:0000256" key="1">
    <source>
        <dbReference type="ARBA" id="ARBA00001936"/>
    </source>
</evidence>
<dbReference type="InterPro" id="IPR041252">
    <property type="entry name" value="RL"/>
</dbReference>
<proteinExistence type="predicted"/>
<feature type="domain" description="Poly(A) RNA polymerase mitochondrial-like central palm" evidence="9">
    <location>
        <begin position="169"/>
        <end position="320"/>
    </location>
</feature>
<dbReference type="SUPFAM" id="SSF81301">
    <property type="entry name" value="Nucleotidyltransferase"/>
    <property type="match status" value="1"/>
</dbReference>
<dbReference type="Pfam" id="PF17797">
    <property type="entry name" value="RL"/>
    <property type="match status" value="1"/>
</dbReference>
<dbReference type="InterPro" id="IPR002058">
    <property type="entry name" value="PAP_assoc"/>
</dbReference>
<evidence type="ECO:0000256" key="3">
    <source>
        <dbReference type="ARBA" id="ARBA00022679"/>
    </source>
</evidence>
<dbReference type="GO" id="GO:1990817">
    <property type="term" value="F:poly(A) RNA polymerase activity"/>
    <property type="evidence" value="ECO:0007669"/>
    <property type="project" value="UniProtKB-ARBA"/>
</dbReference>
<dbReference type="Pfam" id="PF22600">
    <property type="entry name" value="MTPAP-like_central"/>
    <property type="match status" value="1"/>
</dbReference>
<gene>
    <name evidence="10" type="ORF">DCHRY22_LOCUS14824</name>
</gene>
<keyword evidence="4" id="KW-0479">Metal-binding</keyword>
<reference evidence="10" key="1">
    <citation type="submission" date="2021-09" db="EMBL/GenBank/DDBJ databases">
        <authorList>
            <person name="Martin H S."/>
        </authorList>
    </citation>
    <scope>NUCLEOTIDE SEQUENCE</scope>
</reference>
<keyword evidence="3" id="KW-0808">Transferase</keyword>
<dbReference type="Gene3D" id="1.10.1410.10">
    <property type="match status" value="1"/>
</dbReference>
<dbReference type="Gene3D" id="3.30.460.10">
    <property type="entry name" value="Beta Polymerase, domain 2"/>
    <property type="match status" value="1"/>
</dbReference>
<dbReference type="Pfam" id="PF03828">
    <property type="entry name" value="PAP_assoc"/>
    <property type="match status" value="1"/>
</dbReference>
<evidence type="ECO:0000313" key="11">
    <source>
        <dbReference type="Proteomes" id="UP000789524"/>
    </source>
</evidence>
<dbReference type="GO" id="GO:0046872">
    <property type="term" value="F:metal ion binding"/>
    <property type="evidence" value="ECO:0007669"/>
    <property type="project" value="UniProtKB-KW"/>
</dbReference>
<feature type="domain" description="RL" evidence="8">
    <location>
        <begin position="38"/>
        <end position="109"/>
    </location>
</feature>
<name>A0A8J2R7P6_9NEOP</name>
<dbReference type="SUPFAM" id="SSF81631">
    <property type="entry name" value="PAP/OAS1 substrate-binding domain"/>
    <property type="match status" value="1"/>
</dbReference>
<sequence>MSVLFQTGKYFLRKSYSYSFCKYVLLRKKSDVPRKFITFDEIVAQRRAEARRSLVVQVNSESSFDELYGYCSKYSSIKDVYHYKNSGEEHFMLIEFSSEDNLQSILQSCCSHQKDLEVMAVQSPFVWFRASDAKEKLTANGLELRVKDGNNKYSEDVLFDDLMKCQTVSEQIQMLYDKTILNDVGARLRYMVARQLEVILSSLYTNIQVLPFGSSVNGFGKMGCDLDLVLTNSLTDEMMSPSNRLVYQEKRSDSSRGPWQRHMELVGALLELRVPGAARVQRILNARVPIVKYSQELVDVDVDLCFNNMSGVHMSSLLYALGSLVPAGPALAVTVRRWAAAVQLTQPHPGRWITNFPLTLMVLFFLMTQKILPTFRRLIECAGKQDVRVTEDNINCTFVRDLSRLPPHSYQPSSDNLQTLLLKFFEFYSQFDFQEHAISVIEGKPIRKPNTLPLYIVNPLEPALNVSRNVSYEECERLKMEVRNAAWHLEACLDNNQADDWGILGLVEKKTTRGLKKLLRAGNQQRLVSVKDLFKDDQPETTPGSDREVQPTRDNKHDRVKLKNTQTAREVYRIRRDKLI</sequence>
<feature type="compositionally biased region" description="Basic and acidic residues" evidence="6">
    <location>
        <begin position="545"/>
        <end position="557"/>
    </location>
</feature>
<comment type="cofactor">
    <cofactor evidence="1">
        <name>Mn(2+)</name>
        <dbReference type="ChEBI" id="CHEBI:29035"/>
    </cofactor>
</comment>
<dbReference type="InterPro" id="IPR043519">
    <property type="entry name" value="NT_sf"/>
</dbReference>
<evidence type="ECO:0000256" key="2">
    <source>
        <dbReference type="ARBA" id="ARBA00001946"/>
    </source>
</evidence>
<keyword evidence="11" id="KW-1185">Reference proteome</keyword>
<comment type="caution">
    <text evidence="10">The sequence shown here is derived from an EMBL/GenBank/DDBJ whole genome shotgun (WGS) entry which is preliminary data.</text>
</comment>
<evidence type="ECO:0000256" key="4">
    <source>
        <dbReference type="ARBA" id="ARBA00022723"/>
    </source>
</evidence>
<dbReference type="PANTHER" id="PTHR12271:SF133">
    <property type="entry name" value="POLY(A) RNA POLYMERASE, MITOCHONDRIAL"/>
    <property type="match status" value="1"/>
</dbReference>
<evidence type="ECO:0000259" key="8">
    <source>
        <dbReference type="Pfam" id="PF17797"/>
    </source>
</evidence>
<evidence type="ECO:0000313" key="10">
    <source>
        <dbReference type="EMBL" id="CAG9583437.1"/>
    </source>
</evidence>
<organism evidence="10 11">
    <name type="scientific">Danaus chrysippus</name>
    <name type="common">African queen</name>
    <dbReference type="NCBI Taxonomy" id="151541"/>
    <lineage>
        <taxon>Eukaryota</taxon>
        <taxon>Metazoa</taxon>
        <taxon>Ecdysozoa</taxon>
        <taxon>Arthropoda</taxon>
        <taxon>Hexapoda</taxon>
        <taxon>Insecta</taxon>
        <taxon>Pterygota</taxon>
        <taxon>Neoptera</taxon>
        <taxon>Endopterygota</taxon>
        <taxon>Lepidoptera</taxon>
        <taxon>Glossata</taxon>
        <taxon>Ditrysia</taxon>
        <taxon>Papilionoidea</taxon>
        <taxon>Nymphalidae</taxon>
        <taxon>Danainae</taxon>
        <taxon>Danaini</taxon>
        <taxon>Danaina</taxon>
        <taxon>Danaus</taxon>
        <taxon>Anosia</taxon>
    </lineage>
</organism>
<keyword evidence="5" id="KW-0460">Magnesium</keyword>
<dbReference type="EMBL" id="CAKASE010000081">
    <property type="protein sequence ID" value="CAG9583437.1"/>
    <property type="molecule type" value="Genomic_DNA"/>
</dbReference>
<dbReference type="AlphaFoldDB" id="A0A8J2R7P6"/>
<evidence type="ECO:0000256" key="5">
    <source>
        <dbReference type="ARBA" id="ARBA00022842"/>
    </source>
</evidence>
<feature type="region of interest" description="Disordered" evidence="6">
    <location>
        <begin position="534"/>
        <end position="560"/>
    </location>
</feature>
<dbReference type="OrthoDB" id="434989at2759"/>
<evidence type="ECO:0000259" key="7">
    <source>
        <dbReference type="Pfam" id="PF03828"/>
    </source>
</evidence>
<evidence type="ECO:0000256" key="6">
    <source>
        <dbReference type="SAM" id="MobiDB-lite"/>
    </source>
</evidence>